<feature type="region of interest" description="Disordered" evidence="2">
    <location>
        <begin position="1"/>
        <end position="24"/>
    </location>
</feature>
<comment type="caution">
    <text evidence="4">The sequence shown here is derived from an EMBL/GenBank/DDBJ whole genome shotgun (WGS) entry which is preliminary data.</text>
</comment>
<protein>
    <submittedName>
        <fullName evidence="4">Uncharacterized protein</fullName>
    </submittedName>
</protein>
<feature type="region of interest" description="Disordered" evidence="2">
    <location>
        <begin position="432"/>
        <end position="494"/>
    </location>
</feature>
<organism evidence="4 5">
    <name type="scientific">Falsiroseomonas oleicola</name>
    <dbReference type="NCBI Taxonomy" id="2801474"/>
    <lineage>
        <taxon>Bacteria</taxon>
        <taxon>Pseudomonadati</taxon>
        <taxon>Pseudomonadota</taxon>
        <taxon>Alphaproteobacteria</taxon>
        <taxon>Acetobacterales</taxon>
        <taxon>Roseomonadaceae</taxon>
        <taxon>Falsiroseomonas</taxon>
    </lineage>
</organism>
<reference evidence="4 5" key="1">
    <citation type="submission" date="2021-01" db="EMBL/GenBank/DDBJ databases">
        <title>Roseomonas sp. nov, a bacterium isolated from an oil production mixture in Yumen Oilfield.</title>
        <authorList>
            <person name="Wu D."/>
        </authorList>
    </citation>
    <scope>NUCLEOTIDE SEQUENCE [LARGE SCALE GENOMIC DNA]</scope>
    <source>
        <strain evidence="4 5">ROY-5-3</strain>
    </source>
</reference>
<keyword evidence="3" id="KW-1133">Transmembrane helix</keyword>
<evidence type="ECO:0000256" key="1">
    <source>
        <dbReference type="SAM" id="Coils"/>
    </source>
</evidence>
<feature type="compositionally biased region" description="Low complexity" evidence="2">
    <location>
        <begin position="8"/>
        <end position="24"/>
    </location>
</feature>
<feature type="coiled-coil region" evidence="1">
    <location>
        <begin position="89"/>
        <end position="147"/>
    </location>
</feature>
<evidence type="ECO:0000256" key="2">
    <source>
        <dbReference type="SAM" id="MobiDB-lite"/>
    </source>
</evidence>
<dbReference type="RefSeq" id="WP_216878145.1">
    <property type="nucleotide sequence ID" value="NZ_JAERQM010000006.1"/>
</dbReference>
<evidence type="ECO:0000313" key="4">
    <source>
        <dbReference type="EMBL" id="MBU8546141.1"/>
    </source>
</evidence>
<evidence type="ECO:0000313" key="5">
    <source>
        <dbReference type="Proteomes" id="UP000689967"/>
    </source>
</evidence>
<gene>
    <name evidence="4" type="ORF">JJQ90_20635</name>
</gene>
<keyword evidence="1" id="KW-0175">Coiled coil</keyword>
<keyword evidence="5" id="KW-1185">Reference proteome</keyword>
<evidence type="ECO:0000256" key="3">
    <source>
        <dbReference type="SAM" id="Phobius"/>
    </source>
</evidence>
<proteinExistence type="predicted"/>
<feature type="transmembrane region" description="Helical" evidence="3">
    <location>
        <begin position="328"/>
        <end position="347"/>
    </location>
</feature>
<accession>A0ABS6HCR5</accession>
<sequence>MNDPRLVDGSASGEGADAGQAPDEALLAPLVAEVAALESSLADAQATVRDAGGRLEEARASEATGDHITVRETDVDAARAAERKISSGLESARATLQALSEKLARLRTLDDAFAAAAAQASAAEARAAEANMKALDAEKRAEQAERLAKGEISGGGFSIRDLKVGALDSRGRYVLHILAESPDQYVVYHAIDEKPASKKSELNQQLKTSRIAVHLSDAPDIMREQAQRLATVSGFRAEVSALIIGPWRNPVFERRFAEALGTTAEFEAEKGRNLMEGLLADLREESLRIGHAWQMFFAAAACIGFVALLYLFSEWIWTPFTESPATNVWAAAKGGAVGALFSSAVLFRERKLAPDNEKIRILLDATVRIGAGVIAGGALLLALSSGFLAKPLGGQADAMTIDNWMYVPVLGFLAGFVERLVPSLFNSVQIQPGPNNAAGPPVGNPGEAAPAGGDRAGGAGRGSVTPPPPGGHGQTSGLPGRTGTSSSGDGKGQS</sequence>
<name>A0ABS6HCR5_9PROT</name>
<keyword evidence="3" id="KW-0472">Membrane</keyword>
<feature type="compositionally biased region" description="Low complexity" evidence="2">
    <location>
        <begin position="432"/>
        <end position="453"/>
    </location>
</feature>
<feature type="transmembrane region" description="Helical" evidence="3">
    <location>
        <begin position="292"/>
        <end position="313"/>
    </location>
</feature>
<dbReference type="Proteomes" id="UP000689967">
    <property type="component" value="Unassembled WGS sequence"/>
</dbReference>
<feature type="transmembrane region" description="Helical" evidence="3">
    <location>
        <begin position="403"/>
        <end position="421"/>
    </location>
</feature>
<feature type="transmembrane region" description="Helical" evidence="3">
    <location>
        <begin position="359"/>
        <end position="383"/>
    </location>
</feature>
<keyword evidence="3" id="KW-0812">Transmembrane</keyword>
<dbReference type="EMBL" id="JAERQM010000006">
    <property type="protein sequence ID" value="MBU8546141.1"/>
    <property type="molecule type" value="Genomic_DNA"/>
</dbReference>